<evidence type="ECO:0000313" key="1">
    <source>
        <dbReference type="EMBL" id="SCM73287.1"/>
    </source>
</evidence>
<name>A0A212L728_9BACT</name>
<dbReference type="AlphaFoldDB" id="A0A212L728"/>
<proteinExistence type="predicted"/>
<reference evidence="1" key="1">
    <citation type="submission" date="2016-08" db="EMBL/GenBank/DDBJ databases">
        <authorList>
            <person name="Seilhamer J.J."/>
        </authorList>
    </citation>
    <scope>NUCLEOTIDE SEQUENCE</scope>
    <source>
        <strain evidence="1">86-1</strain>
    </source>
</reference>
<dbReference type="EMBL" id="FMJC01000002">
    <property type="protein sequence ID" value="SCM73287.1"/>
    <property type="molecule type" value="Genomic_DNA"/>
</dbReference>
<protein>
    <submittedName>
        <fullName evidence="1">Uncharacterized protein</fullName>
    </submittedName>
</protein>
<organism evidence="1">
    <name type="scientific">uncultured Desulfovibrio sp</name>
    <dbReference type="NCBI Taxonomy" id="167968"/>
    <lineage>
        <taxon>Bacteria</taxon>
        <taxon>Pseudomonadati</taxon>
        <taxon>Thermodesulfobacteriota</taxon>
        <taxon>Desulfovibrionia</taxon>
        <taxon>Desulfovibrionales</taxon>
        <taxon>Desulfovibrionaceae</taxon>
        <taxon>Desulfovibrio</taxon>
        <taxon>environmental samples</taxon>
    </lineage>
</organism>
<gene>
    <name evidence="1" type="ORF">KL86DES1_21206</name>
</gene>
<accession>A0A212L728</accession>
<sequence>MTFSQVASVRLHTQASATKLQALCTCAIKRRSERIANFENMHPQRQPTLVKGDYQFSDGAQP</sequence>